<keyword evidence="2" id="KW-1185">Reference proteome</keyword>
<sequence length="129" mass="14980">MTRIEFLEIIKKSENPFHNEFSFKNGSDYYSVDSVVIRVSDHAKPTGSFGYETYKEGVNDFRNYEDALSYLSSKLDMADKTFARADFYKSKSGQVQITKEGYYKTPYGMMFASLDSALNNWWCTKIDFN</sequence>
<gene>
    <name evidence="1" type="ORF">V2E39_22835</name>
</gene>
<evidence type="ECO:0000313" key="1">
    <source>
        <dbReference type="EMBL" id="MEE6130253.1"/>
    </source>
</evidence>
<protein>
    <submittedName>
        <fullName evidence="1">Uncharacterized protein</fullName>
    </submittedName>
</protein>
<name>A0ABU7R625_9FLAO</name>
<dbReference type="EMBL" id="JAZGJU010000082">
    <property type="protein sequence ID" value="MEE6130253.1"/>
    <property type="molecule type" value="Genomic_DNA"/>
</dbReference>
<evidence type="ECO:0000313" key="2">
    <source>
        <dbReference type="Proteomes" id="UP001350005"/>
    </source>
</evidence>
<organism evidence="1 2">
    <name type="scientific">Chryseobacterium arthrosphaerae</name>
    <dbReference type="NCBI Taxonomy" id="651561"/>
    <lineage>
        <taxon>Bacteria</taxon>
        <taxon>Pseudomonadati</taxon>
        <taxon>Bacteroidota</taxon>
        <taxon>Flavobacteriia</taxon>
        <taxon>Flavobacteriales</taxon>
        <taxon>Weeksellaceae</taxon>
        <taxon>Chryseobacterium group</taxon>
        <taxon>Chryseobacterium</taxon>
    </lineage>
</organism>
<accession>A0ABU7R625</accession>
<reference evidence="1 2" key="1">
    <citation type="submission" date="2024-01" db="EMBL/GenBank/DDBJ databases">
        <title>Whole genome of Chryseobacterium arthrosphaerae NNCa 2741.</title>
        <authorList>
            <person name="Boriskina E.V."/>
            <person name="Gordinskaya N.A."/>
            <person name="Kropotov V.S."/>
            <person name="Alekseeva A.E."/>
            <person name="Makhova M.A."/>
            <person name="Kryazhev D.V."/>
            <person name="Shkurkina I.S."/>
        </authorList>
    </citation>
    <scope>NUCLEOTIDE SEQUENCE [LARGE SCALE GENOMIC DNA]</scope>
    <source>
        <strain evidence="1 2">NNCa 2741</strain>
    </source>
</reference>
<dbReference type="RefSeq" id="WP_330937607.1">
    <property type="nucleotide sequence ID" value="NZ_JAZGJU010000082.1"/>
</dbReference>
<proteinExistence type="predicted"/>
<dbReference type="Proteomes" id="UP001350005">
    <property type="component" value="Unassembled WGS sequence"/>
</dbReference>
<comment type="caution">
    <text evidence="1">The sequence shown here is derived from an EMBL/GenBank/DDBJ whole genome shotgun (WGS) entry which is preliminary data.</text>
</comment>